<dbReference type="HOGENOM" id="CLU_043857_3_2_1"/>
<dbReference type="OrthoDB" id="6407410at2759"/>
<organism evidence="6 7">
    <name type="scientific">Rozella allomycis (strain CSF55)</name>
    <dbReference type="NCBI Taxonomy" id="988480"/>
    <lineage>
        <taxon>Eukaryota</taxon>
        <taxon>Fungi</taxon>
        <taxon>Fungi incertae sedis</taxon>
        <taxon>Cryptomycota</taxon>
        <taxon>Cryptomycota incertae sedis</taxon>
        <taxon>Rozella</taxon>
    </lineage>
</organism>
<dbReference type="OMA" id="SSRIYGC"/>
<dbReference type="PANTHER" id="PTHR13848">
    <property type="entry name" value="PROTEIN YIPPEE-LIKE CG15309-RELATED"/>
    <property type="match status" value="1"/>
</dbReference>
<dbReference type="InterPro" id="IPR004910">
    <property type="entry name" value="Yippee/Mis18/Cereblon"/>
</dbReference>
<dbReference type="GO" id="GO:0046872">
    <property type="term" value="F:metal ion binding"/>
    <property type="evidence" value="ECO:0007669"/>
    <property type="project" value="UniProtKB-KW"/>
</dbReference>
<dbReference type="Pfam" id="PF03226">
    <property type="entry name" value="Yippee-Mis18"/>
    <property type="match status" value="1"/>
</dbReference>
<keyword evidence="7" id="KW-1185">Reference proteome</keyword>
<sequence length="114" mass="12925">MGKVHKRYLDVSSCKVMACSNCRTHISTVDLIAFNGHHGRAFLFKSGVNLIFGDPEERSLMTGEHIVQAAFCTECETEIGWKYIRSPNESQKYKEGKIVLERNLLSEIESEESL</sequence>
<dbReference type="STRING" id="988480.A0A075AVB8"/>
<dbReference type="InterPro" id="IPR039058">
    <property type="entry name" value="Yippee_fam"/>
</dbReference>
<gene>
    <name evidence="6" type="ORF">O9G_002991</name>
</gene>
<evidence type="ECO:0000256" key="4">
    <source>
        <dbReference type="RuleBase" id="RU110713"/>
    </source>
</evidence>
<evidence type="ECO:0000313" key="6">
    <source>
        <dbReference type="EMBL" id="EPZ34271.1"/>
    </source>
</evidence>
<evidence type="ECO:0000313" key="7">
    <source>
        <dbReference type="Proteomes" id="UP000030755"/>
    </source>
</evidence>
<keyword evidence="2" id="KW-0479">Metal-binding</keyword>
<feature type="domain" description="Yippee" evidence="5">
    <location>
        <begin position="15"/>
        <end position="109"/>
    </location>
</feature>
<evidence type="ECO:0000256" key="2">
    <source>
        <dbReference type="ARBA" id="ARBA00022723"/>
    </source>
</evidence>
<evidence type="ECO:0000256" key="3">
    <source>
        <dbReference type="ARBA" id="ARBA00022833"/>
    </source>
</evidence>
<reference evidence="6 7" key="1">
    <citation type="journal article" date="2013" name="Curr. Biol.">
        <title>Shared signatures of parasitism and phylogenomics unite Cryptomycota and microsporidia.</title>
        <authorList>
            <person name="James T.Y."/>
            <person name="Pelin A."/>
            <person name="Bonen L."/>
            <person name="Ahrendt S."/>
            <person name="Sain D."/>
            <person name="Corradi N."/>
            <person name="Stajich J.E."/>
        </authorList>
    </citation>
    <scope>NUCLEOTIDE SEQUENCE [LARGE SCALE GENOMIC DNA]</scope>
    <source>
        <strain evidence="6 7">CSF55</strain>
    </source>
</reference>
<dbReference type="PROSITE" id="PS51792">
    <property type="entry name" value="YIPPEE"/>
    <property type="match status" value="1"/>
</dbReference>
<dbReference type="Proteomes" id="UP000030755">
    <property type="component" value="Unassembled WGS sequence"/>
</dbReference>
<dbReference type="EMBL" id="KE560966">
    <property type="protein sequence ID" value="EPZ34271.1"/>
    <property type="molecule type" value="Genomic_DNA"/>
</dbReference>
<comment type="similarity">
    <text evidence="1 4">Belongs to the yippee family.</text>
</comment>
<dbReference type="AlphaFoldDB" id="A0A075AVB8"/>
<evidence type="ECO:0000259" key="5">
    <source>
        <dbReference type="PROSITE" id="PS51792"/>
    </source>
</evidence>
<evidence type="ECO:0000256" key="1">
    <source>
        <dbReference type="ARBA" id="ARBA00005613"/>
    </source>
</evidence>
<protein>
    <recommendedName>
        <fullName evidence="4">Protein yippee-like</fullName>
    </recommendedName>
</protein>
<accession>A0A075AVB8</accession>
<proteinExistence type="inferred from homology"/>
<dbReference type="InterPro" id="IPR034751">
    <property type="entry name" value="Yippee"/>
</dbReference>
<name>A0A075AVB8_ROZAC</name>
<keyword evidence="3" id="KW-0862">Zinc</keyword>